<dbReference type="AlphaFoldDB" id="A0A1G6MS43"/>
<dbReference type="RefSeq" id="WP_149796766.1">
    <property type="nucleotide sequence ID" value="NZ_FMYT01000009.1"/>
</dbReference>
<dbReference type="Gene3D" id="3.40.50.720">
    <property type="entry name" value="NAD(P)-binding Rossmann-like Domain"/>
    <property type="match status" value="1"/>
</dbReference>
<dbReference type="Gene3D" id="3.30.360.10">
    <property type="entry name" value="Dihydrodipicolinate Reductase, domain 2"/>
    <property type="match status" value="1"/>
</dbReference>
<evidence type="ECO:0000313" key="2">
    <source>
        <dbReference type="EMBL" id="SDC58370.1"/>
    </source>
</evidence>
<gene>
    <name evidence="2" type="ORF">SAMN04488597_10954</name>
</gene>
<dbReference type="GO" id="GO:0000166">
    <property type="term" value="F:nucleotide binding"/>
    <property type="evidence" value="ECO:0007669"/>
    <property type="project" value="InterPro"/>
</dbReference>
<dbReference type="InterPro" id="IPR000683">
    <property type="entry name" value="Gfo/Idh/MocA-like_OxRdtase_N"/>
</dbReference>
<feature type="domain" description="Gfo/Idh/MocA-like oxidoreductase N-terminal" evidence="1">
    <location>
        <begin position="4"/>
        <end position="93"/>
    </location>
</feature>
<dbReference type="EMBL" id="FMYT01000009">
    <property type="protein sequence ID" value="SDC58370.1"/>
    <property type="molecule type" value="Genomic_DNA"/>
</dbReference>
<sequence>MSKNILVIGLGSMGKRRIRLLLDNFKGINVFGVDNNENRRKEVLNKFNIKVFGNINQALESENILAAIVSTPPLTHYKIIKKCLVNDLHVFTEINLINKGYNELMKISSDNELELFLSSTMIYRNELEFIYNTIVESNNKVNYRYHVGQYLPDWHPWEDYNDFFVKDEKSNGCRELMAIELPWIIRTFGKIEEIKVFKDKISELNINYPDTYNMILKHKNGHTGNFSVDIVSRKAIRNLEIYSEDLHIFWDGTPEGLKKYDLQNKKINKINVYKDYEQDNKYADNIVETAYLDELKIFLNKITNDNNQISKYDFSDDLYTLSIIDQIEE</sequence>
<dbReference type="PANTHER" id="PTHR43377">
    <property type="entry name" value="BILIVERDIN REDUCTASE A"/>
    <property type="match status" value="1"/>
</dbReference>
<name>A0A1G6MS43_9FIRM</name>
<dbReference type="InterPro" id="IPR036291">
    <property type="entry name" value="NAD(P)-bd_dom_sf"/>
</dbReference>
<dbReference type="SUPFAM" id="SSF51735">
    <property type="entry name" value="NAD(P)-binding Rossmann-fold domains"/>
    <property type="match status" value="1"/>
</dbReference>
<proteinExistence type="predicted"/>
<dbReference type="Proteomes" id="UP000324896">
    <property type="component" value="Unassembled WGS sequence"/>
</dbReference>
<accession>A0A1G6MS43</accession>
<evidence type="ECO:0000313" key="3">
    <source>
        <dbReference type="Proteomes" id="UP000324896"/>
    </source>
</evidence>
<organism evidence="2 3">
    <name type="scientific">Halanaerobium congolense</name>
    <dbReference type="NCBI Taxonomy" id="54121"/>
    <lineage>
        <taxon>Bacteria</taxon>
        <taxon>Bacillati</taxon>
        <taxon>Bacillota</taxon>
        <taxon>Clostridia</taxon>
        <taxon>Halanaerobiales</taxon>
        <taxon>Halanaerobiaceae</taxon>
        <taxon>Halanaerobium</taxon>
    </lineage>
</organism>
<reference evidence="2 3" key="1">
    <citation type="submission" date="2016-10" db="EMBL/GenBank/DDBJ databases">
        <authorList>
            <person name="Varghese N."/>
            <person name="Submissions S."/>
        </authorList>
    </citation>
    <scope>NUCLEOTIDE SEQUENCE [LARGE SCALE GENOMIC DNA]</scope>
    <source>
        <strain evidence="2 3">WG10</strain>
    </source>
</reference>
<protein>
    <submittedName>
        <fullName evidence="2">Predicted dehydrogenase</fullName>
    </submittedName>
</protein>
<dbReference type="Pfam" id="PF01408">
    <property type="entry name" value="GFO_IDH_MocA"/>
    <property type="match status" value="1"/>
</dbReference>
<dbReference type="PANTHER" id="PTHR43377:SF1">
    <property type="entry name" value="BILIVERDIN REDUCTASE A"/>
    <property type="match status" value="1"/>
</dbReference>
<evidence type="ECO:0000259" key="1">
    <source>
        <dbReference type="Pfam" id="PF01408"/>
    </source>
</evidence>
<dbReference type="InterPro" id="IPR051450">
    <property type="entry name" value="Gfo/Idh/MocA_Oxidoreductases"/>
</dbReference>
<dbReference type="SUPFAM" id="SSF55347">
    <property type="entry name" value="Glyceraldehyde-3-phosphate dehydrogenase-like, C-terminal domain"/>
    <property type="match status" value="1"/>
</dbReference>